<comment type="caution">
    <text evidence="2">The sequence shown here is derived from an EMBL/GenBank/DDBJ whole genome shotgun (WGS) entry which is preliminary data.</text>
</comment>
<evidence type="ECO:0000313" key="2">
    <source>
        <dbReference type="EMBL" id="RAJ10411.1"/>
    </source>
</evidence>
<name>A0A327R1A2_9BACT</name>
<dbReference type="EMBL" id="QLLL01000001">
    <property type="protein sequence ID" value="RAJ10411.1"/>
    <property type="molecule type" value="Genomic_DNA"/>
</dbReference>
<dbReference type="Proteomes" id="UP000249547">
    <property type="component" value="Unassembled WGS sequence"/>
</dbReference>
<organism evidence="2 3">
    <name type="scientific">Chitinophaga skermanii</name>
    <dbReference type="NCBI Taxonomy" id="331697"/>
    <lineage>
        <taxon>Bacteria</taxon>
        <taxon>Pseudomonadati</taxon>
        <taxon>Bacteroidota</taxon>
        <taxon>Chitinophagia</taxon>
        <taxon>Chitinophagales</taxon>
        <taxon>Chitinophagaceae</taxon>
        <taxon>Chitinophaga</taxon>
    </lineage>
</organism>
<proteinExistence type="predicted"/>
<reference evidence="2 3" key="1">
    <citation type="submission" date="2018-06" db="EMBL/GenBank/DDBJ databases">
        <title>Genomic Encyclopedia of Archaeal and Bacterial Type Strains, Phase II (KMG-II): from individual species to whole genera.</title>
        <authorList>
            <person name="Goeker M."/>
        </authorList>
    </citation>
    <scope>NUCLEOTIDE SEQUENCE [LARGE SCALE GENOMIC DNA]</scope>
    <source>
        <strain evidence="2 3">DSM 23857</strain>
    </source>
</reference>
<evidence type="ECO:0000256" key="1">
    <source>
        <dbReference type="SAM" id="SignalP"/>
    </source>
</evidence>
<dbReference type="AlphaFoldDB" id="A0A327R1A2"/>
<accession>A0A327R1A2</accession>
<evidence type="ECO:0000313" key="3">
    <source>
        <dbReference type="Proteomes" id="UP000249547"/>
    </source>
</evidence>
<gene>
    <name evidence="2" type="ORF">LX64_00013</name>
</gene>
<dbReference type="Pfam" id="PF19777">
    <property type="entry name" value="DUF6263"/>
    <property type="match status" value="1"/>
</dbReference>
<keyword evidence="3" id="KW-1185">Reference proteome</keyword>
<keyword evidence="1" id="KW-0732">Signal</keyword>
<sequence>MKRFLSLLLLSISVTITSQAQEYVELGYKFDKGSVFELQQESRTETYITVNDVVQRTTRDYNNKIAINVVDVLPGKFLLSFQYKELKFIYNANNRNILVDANIKNEKEPLQAALKNLLDQTFTVDIQTTGIINSVDGLDNILEKAGVAFKDLKEDEIAAYKKLLSDQFGTNAFRSWLEQLLVIYPSHGIKTGTQWEESVPLRTGLVGRVDLYWNLQHWDAQTAKINGTGNVNTDKLQTLTVEDDIQATAEIGGQIQSNYLIDRENGFPRICVQNTEMKGQYTYKANKKKKIKQDIKVPVRIVTNASYKFKRFK</sequence>
<feature type="signal peptide" evidence="1">
    <location>
        <begin position="1"/>
        <end position="20"/>
    </location>
</feature>
<dbReference type="InterPro" id="IPR046230">
    <property type="entry name" value="DUF6263"/>
</dbReference>
<dbReference type="RefSeq" id="WP_111595567.1">
    <property type="nucleotide sequence ID" value="NZ_QLLL01000001.1"/>
</dbReference>
<dbReference type="OrthoDB" id="632107at2"/>
<protein>
    <submittedName>
        <fullName evidence="2">Uncharacterized protein</fullName>
    </submittedName>
</protein>
<feature type="chain" id="PRO_5016412967" evidence="1">
    <location>
        <begin position="21"/>
        <end position="313"/>
    </location>
</feature>